<name>A0A1B9BZ31_9PROT</name>
<dbReference type="CDD" id="cd01948">
    <property type="entry name" value="EAL"/>
    <property type="match status" value="1"/>
</dbReference>
<dbReference type="InterPro" id="IPR029787">
    <property type="entry name" value="Nucleotide_cyclase"/>
</dbReference>
<dbReference type="InterPro" id="IPR003018">
    <property type="entry name" value="GAF"/>
</dbReference>
<dbReference type="Gene3D" id="3.30.450.40">
    <property type="match status" value="2"/>
</dbReference>
<dbReference type="PROSITE" id="PS50883">
    <property type="entry name" value="EAL"/>
    <property type="match status" value="1"/>
</dbReference>
<dbReference type="EMBL" id="CP059488">
    <property type="protein sequence ID" value="QQD72382.1"/>
    <property type="molecule type" value="Genomic_DNA"/>
</dbReference>
<dbReference type="SUPFAM" id="SSF55781">
    <property type="entry name" value="GAF domain-like"/>
    <property type="match status" value="2"/>
</dbReference>
<dbReference type="GO" id="GO:0020037">
    <property type="term" value="F:heme binding"/>
    <property type="evidence" value="ECO:0007669"/>
    <property type="project" value="InterPro"/>
</dbReference>
<dbReference type="Gene3D" id="3.20.20.450">
    <property type="entry name" value="EAL domain"/>
    <property type="match status" value="1"/>
</dbReference>
<reference evidence="3 5" key="1">
    <citation type="submission" date="2016-07" db="EMBL/GenBank/DDBJ databases">
        <title>Draft genome of a psychrotolerant acidophile Acidithiobacillus ferrivorans strain YL15.</title>
        <authorList>
            <person name="Peng T."/>
            <person name="Ma L."/>
            <person name="Nan M."/>
            <person name="An N."/>
            <person name="Wang M."/>
            <person name="Qiu G."/>
            <person name="Zeng W."/>
        </authorList>
    </citation>
    <scope>NUCLEOTIDE SEQUENCE [LARGE SCALE GENOMIC DNA]</scope>
    <source>
        <strain evidence="3 5">YL15</strain>
    </source>
</reference>
<dbReference type="Pfam" id="PF00990">
    <property type="entry name" value="GGDEF"/>
    <property type="match status" value="1"/>
</dbReference>
<dbReference type="Proteomes" id="UP000595420">
    <property type="component" value="Chromosome"/>
</dbReference>
<dbReference type="InterPro" id="IPR035919">
    <property type="entry name" value="EAL_sf"/>
</dbReference>
<dbReference type="GO" id="GO:0019825">
    <property type="term" value="F:oxygen binding"/>
    <property type="evidence" value="ECO:0007669"/>
    <property type="project" value="InterPro"/>
</dbReference>
<protein>
    <submittedName>
        <fullName evidence="4">EAL domain-containing protein</fullName>
    </submittedName>
</protein>
<dbReference type="PANTHER" id="PTHR33121">
    <property type="entry name" value="CYCLIC DI-GMP PHOSPHODIESTERASE PDEF"/>
    <property type="match status" value="1"/>
</dbReference>
<dbReference type="NCBIfam" id="TIGR00254">
    <property type="entry name" value="GGDEF"/>
    <property type="match status" value="1"/>
</dbReference>
<evidence type="ECO:0000313" key="4">
    <source>
        <dbReference type="EMBL" id="QQD72382.1"/>
    </source>
</evidence>
<evidence type="ECO:0000259" key="2">
    <source>
        <dbReference type="PROSITE" id="PS50887"/>
    </source>
</evidence>
<dbReference type="Pfam" id="PF00563">
    <property type="entry name" value="EAL"/>
    <property type="match status" value="1"/>
</dbReference>
<evidence type="ECO:0000313" key="5">
    <source>
        <dbReference type="Proteomes" id="UP000093129"/>
    </source>
</evidence>
<dbReference type="SMART" id="SM00267">
    <property type="entry name" value="GGDEF"/>
    <property type="match status" value="1"/>
</dbReference>
<accession>A0A1B9BZ31</accession>
<dbReference type="AlphaFoldDB" id="A0A1B9BZ31"/>
<dbReference type="InterPro" id="IPR043128">
    <property type="entry name" value="Rev_trsase/Diguanyl_cyclase"/>
</dbReference>
<evidence type="ECO:0000313" key="3">
    <source>
        <dbReference type="EMBL" id="OCB02979.1"/>
    </source>
</evidence>
<gene>
    <name evidence="3" type="ORF">BBC27_10265</name>
    <name evidence="4" type="ORF">H2515_13500</name>
</gene>
<reference evidence="4 6" key="2">
    <citation type="submission" date="2020-07" db="EMBL/GenBank/DDBJ databases">
        <title>Complete genome sequence analysis of Acidithiobacillus ferrivorans XJFY6S-08 reveals extreme environmental adaptation to alpine acid mine drainage.</title>
        <authorList>
            <person name="Yan L."/>
            <person name="Ni Y."/>
        </authorList>
    </citation>
    <scope>NUCLEOTIDE SEQUENCE [LARGE SCALE GENOMIC DNA]</scope>
    <source>
        <strain evidence="4 6">XJFY6S-08</strain>
    </source>
</reference>
<dbReference type="InterPro" id="IPR029016">
    <property type="entry name" value="GAF-like_dom_sf"/>
</dbReference>
<feature type="domain" description="EAL" evidence="1">
    <location>
        <begin position="701"/>
        <end position="953"/>
    </location>
</feature>
<dbReference type="SUPFAM" id="SSF55073">
    <property type="entry name" value="Nucleotide cyclase"/>
    <property type="match status" value="1"/>
</dbReference>
<dbReference type="SMART" id="SM00052">
    <property type="entry name" value="EAL"/>
    <property type="match status" value="1"/>
</dbReference>
<dbReference type="Proteomes" id="UP000093129">
    <property type="component" value="Unassembled WGS sequence"/>
</dbReference>
<dbReference type="PANTHER" id="PTHR33121:SF79">
    <property type="entry name" value="CYCLIC DI-GMP PHOSPHODIESTERASE PDED-RELATED"/>
    <property type="match status" value="1"/>
</dbReference>
<dbReference type="CDD" id="cd01949">
    <property type="entry name" value="GGDEF"/>
    <property type="match status" value="1"/>
</dbReference>
<dbReference type="GO" id="GO:0071111">
    <property type="term" value="F:cyclic-guanylate-specific phosphodiesterase activity"/>
    <property type="evidence" value="ECO:0007669"/>
    <property type="project" value="InterPro"/>
</dbReference>
<evidence type="ECO:0000259" key="1">
    <source>
        <dbReference type="PROSITE" id="PS50883"/>
    </source>
</evidence>
<dbReference type="EMBL" id="MASQ01000082">
    <property type="protein sequence ID" value="OCB02979.1"/>
    <property type="molecule type" value="Genomic_DNA"/>
</dbReference>
<dbReference type="InterPro" id="IPR012292">
    <property type="entry name" value="Globin/Proto"/>
</dbReference>
<organism evidence="3 5">
    <name type="scientific">Acidithiobacillus ferrivorans</name>
    <dbReference type="NCBI Taxonomy" id="160808"/>
    <lineage>
        <taxon>Bacteria</taxon>
        <taxon>Pseudomonadati</taxon>
        <taxon>Pseudomonadota</taxon>
        <taxon>Acidithiobacillia</taxon>
        <taxon>Acidithiobacillales</taxon>
        <taxon>Acidithiobacillaceae</taxon>
        <taxon>Acidithiobacillus</taxon>
    </lineage>
</organism>
<sequence>MSLIGVGSDLLPRFFVPDPGEESLLRRHGPSIAPRAKAFAHHWAALLQQEKSLQPLLCKPFLARALPLMEGHYAALLGTDYDAGRRAFLQHAGADYQQMGLPIQWITFSYGLLAEDFERGVEALGLKPASSRSLWHALCRRLQLDAFWLEEGFQRAAVQRATSRDLFYRAITQVNRMLTHPQPESSVEDVLSRGASLIANILQAPLIWIGIAPNGQSELSIAAAAGPGVPGFAGMRVSVDPDAPEGAGPSGQSVRSGQPYVCHRDDPIMAPWRDLAIANGIEGFAGAPFYFNEGDRGIVSICQREGESFPEDVVGLISHLAEDIGAFLNRRKTALELMRLHRYQQVLEILQQEMLRQPAPEILYQRLAQLLMEYTDALGVLVWMVKPGSEWLQQAGVAARSKAREERMAALRVSLNPDHLPYGRMAAARVYHAAVPLVIEDVKKDEDIRAARGELLCQDVLAFGGWPIFAGGGAVPVAVLMVDSAEADYFSPALCNLLNQLVGNIHIALDEYHSRQQLAAERESHAWQAHHDCLTGLPNRLGLARRLGDASARALRHERLLAVGMLDLDDFKAINDTHGHAMGDRLLVDLAGRLKRVLRHTDFAARLGGDEFVLVLEDLQDLGDLEAVIAKVGEVLQAPFRLSEDLAIEVGASLGLTVYPLDDSDADLLLRHADQALYAAKAAKGQRDQYWSCYIDTLDQRRKAGKTLRSLLVADGLRVFYQPVMDLASGRVVGIEALARLEDKKGAIILPKEFLPQFDSEDQRMLTQLMFSQAIAELAALDTAGHTLWVSVNVTPELLLSGTCLRCLDDALAAGNIDPSRIVLEILEGSDFISMDEARARIFDIKALGVRVALDDIGSAYSSLLRLKDLPIDEIKLDQAFVHTLKANPNGLHFIQTMLDLSRSLGVGFVAEGCETADVLDALNVLKVPMVQGYAIAPAMPAGALHDWLRQALPRQEASPNSLIGIFAHHLSYVGLIQGLAVKNPQWLAGLQLQDALPSPITAAIAALGLTGTTIDIAHHAYHRVLEATLRAFQAESTVDWTAAEDAADFFQQALFSAISETSGHPRVSTP</sequence>
<dbReference type="InterPro" id="IPR050706">
    <property type="entry name" value="Cyclic-di-GMP_PDE-like"/>
</dbReference>
<dbReference type="InterPro" id="IPR001633">
    <property type="entry name" value="EAL_dom"/>
</dbReference>
<dbReference type="Gene3D" id="1.10.490.10">
    <property type="entry name" value="Globins"/>
    <property type="match status" value="1"/>
</dbReference>
<evidence type="ECO:0000313" key="6">
    <source>
        <dbReference type="Proteomes" id="UP000595420"/>
    </source>
</evidence>
<dbReference type="Gene3D" id="3.30.70.270">
    <property type="match status" value="1"/>
</dbReference>
<feature type="domain" description="GGDEF" evidence="2">
    <location>
        <begin position="559"/>
        <end position="693"/>
    </location>
</feature>
<dbReference type="InterPro" id="IPR000160">
    <property type="entry name" value="GGDEF_dom"/>
</dbReference>
<dbReference type="RefSeq" id="WP_065413192.1">
    <property type="nucleotide sequence ID" value="NZ_CP059488.1"/>
</dbReference>
<proteinExistence type="predicted"/>
<dbReference type="Pfam" id="PF13185">
    <property type="entry name" value="GAF_2"/>
    <property type="match status" value="1"/>
</dbReference>
<dbReference type="SUPFAM" id="SSF141868">
    <property type="entry name" value="EAL domain-like"/>
    <property type="match status" value="1"/>
</dbReference>
<dbReference type="PROSITE" id="PS50887">
    <property type="entry name" value="GGDEF"/>
    <property type="match status" value="1"/>
</dbReference>
<dbReference type="SMART" id="SM00065">
    <property type="entry name" value="GAF"/>
    <property type="match status" value="1"/>
</dbReference>